<organism evidence="1 2">
    <name type="scientific">Coniosporium uncinatum</name>
    <dbReference type="NCBI Taxonomy" id="93489"/>
    <lineage>
        <taxon>Eukaryota</taxon>
        <taxon>Fungi</taxon>
        <taxon>Dikarya</taxon>
        <taxon>Ascomycota</taxon>
        <taxon>Pezizomycotina</taxon>
        <taxon>Dothideomycetes</taxon>
        <taxon>Dothideomycetes incertae sedis</taxon>
        <taxon>Coniosporium</taxon>
    </lineage>
</organism>
<protein>
    <submittedName>
        <fullName evidence="1">Uncharacterized protein</fullName>
    </submittedName>
</protein>
<gene>
    <name evidence="1" type="ORF">LTS18_004904</name>
</gene>
<comment type="caution">
    <text evidence="1">The sequence shown here is derived from an EMBL/GenBank/DDBJ whole genome shotgun (WGS) entry which is preliminary data.</text>
</comment>
<dbReference type="EMBL" id="JAWDJW010006449">
    <property type="protein sequence ID" value="KAK3064684.1"/>
    <property type="molecule type" value="Genomic_DNA"/>
</dbReference>
<sequence>MGVDEEERLKRAREIIPRPNCENITFYFDTASRESKMKYTQIRYMTQSRQVNVVFAWELYSDLPVRDEGITWRVLAFAEKRILPLQALSSSFFSSPQSVLLKSDAAPTSPETVEVPGKAPKQAKRK</sequence>
<dbReference type="Proteomes" id="UP001186974">
    <property type="component" value="Unassembled WGS sequence"/>
</dbReference>
<evidence type="ECO:0000313" key="1">
    <source>
        <dbReference type="EMBL" id="KAK3064684.1"/>
    </source>
</evidence>
<accession>A0ACC3DBA4</accession>
<evidence type="ECO:0000313" key="2">
    <source>
        <dbReference type="Proteomes" id="UP001186974"/>
    </source>
</evidence>
<name>A0ACC3DBA4_9PEZI</name>
<keyword evidence="2" id="KW-1185">Reference proteome</keyword>
<proteinExistence type="predicted"/>
<reference evidence="1" key="1">
    <citation type="submission" date="2024-09" db="EMBL/GenBank/DDBJ databases">
        <title>Black Yeasts Isolated from many extreme environments.</title>
        <authorList>
            <person name="Coleine C."/>
            <person name="Stajich J.E."/>
            <person name="Selbmann L."/>
        </authorList>
    </citation>
    <scope>NUCLEOTIDE SEQUENCE</scope>
    <source>
        <strain evidence="1">CCFEE 5737</strain>
    </source>
</reference>